<feature type="binding site" evidence="11">
    <location>
        <position position="12"/>
    </location>
    <ligand>
        <name>Mg(2+)</name>
        <dbReference type="ChEBI" id="CHEBI:18420"/>
    </ligand>
</feature>
<dbReference type="PANTHER" id="PTHR21087:SF16">
    <property type="entry name" value="SHIKIMATE KINASE 1, CHLOROPLASTIC"/>
    <property type="match status" value="1"/>
</dbReference>
<dbReference type="InterPro" id="IPR031322">
    <property type="entry name" value="Shikimate/glucono_kinase"/>
</dbReference>
<keyword evidence="4 11" id="KW-0028">Amino-acid biosynthesis</keyword>
<dbReference type="PANTHER" id="PTHR21087">
    <property type="entry name" value="SHIKIMATE KINASE"/>
    <property type="match status" value="1"/>
</dbReference>
<dbReference type="Proteomes" id="UP000521032">
    <property type="component" value="Unassembled WGS sequence"/>
</dbReference>
<evidence type="ECO:0000256" key="7">
    <source>
        <dbReference type="ARBA" id="ARBA00022777"/>
    </source>
</evidence>
<keyword evidence="9 11" id="KW-0057">Aromatic amino acid biosynthesis</keyword>
<protein>
    <recommendedName>
        <fullName evidence="3 11">Shikimate kinase</fullName>
        <shortName evidence="11">SK</shortName>
        <ecNumber evidence="3 11">2.7.1.71</ecNumber>
    </recommendedName>
</protein>
<keyword evidence="11" id="KW-0479">Metal-binding</keyword>
<dbReference type="AlphaFoldDB" id="A0A6V7RGS5"/>
<feature type="binding site" evidence="11">
    <location>
        <position position="114"/>
    </location>
    <ligand>
        <name>ATP</name>
        <dbReference type="ChEBI" id="CHEBI:30616"/>
    </ligand>
</feature>
<keyword evidence="5 11" id="KW-0808">Transferase</keyword>
<dbReference type="PRINTS" id="PR01100">
    <property type="entry name" value="SHIKIMTKNASE"/>
</dbReference>
<evidence type="ECO:0000256" key="6">
    <source>
        <dbReference type="ARBA" id="ARBA00022741"/>
    </source>
</evidence>
<keyword evidence="11" id="KW-0460">Magnesium</keyword>
<keyword evidence="7 11" id="KW-0418">Kinase</keyword>
<evidence type="ECO:0000256" key="3">
    <source>
        <dbReference type="ARBA" id="ARBA00012154"/>
    </source>
</evidence>
<keyword evidence="11" id="KW-0963">Cytoplasm</keyword>
<dbReference type="GO" id="GO:0004765">
    <property type="term" value="F:shikimate kinase activity"/>
    <property type="evidence" value="ECO:0007669"/>
    <property type="project" value="UniProtKB-UniRule"/>
</dbReference>
<evidence type="ECO:0000256" key="11">
    <source>
        <dbReference type="HAMAP-Rule" id="MF_00109"/>
    </source>
</evidence>
<evidence type="ECO:0000256" key="9">
    <source>
        <dbReference type="ARBA" id="ARBA00023141"/>
    </source>
</evidence>
<comment type="caution">
    <text evidence="12">The sequence shown here is derived from an EMBL/GenBank/DDBJ whole genome shotgun (WGS) entry which is preliminary data.</text>
</comment>
<comment type="cofactor">
    <cofactor evidence="11">
        <name>Mg(2+)</name>
        <dbReference type="ChEBI" id="CHEBI:18420"/>
    </cofactor>
    <text evidence="11">Binds 1 Mg(2+) ion per subunit.</text>
</comment>
<gene>
    <name evidence="11 12" type="primary">aroK</name>
    <name evidence="12" type="ORF">JEOSCH030_01225</name>
</gene>
<feature type="binding site" evidence="11">
    <location>
        <position position="30"/>
    </location>
    <ligand>
        <name>substrate</name>
    </ligand>
</feature>
<evidence type="ECO:0000256" key="10">
    <source>
        <dbReference type="ARBA" id="ARBA00048567"/>
    </source>
</evidence>
<dbReference type="PROSITE" id="PS01128">
    <property type="entry name" value="SHIKIMATE_KINASE"/>
    <property type="match status" value="1"/>
</dbReference>
<dbReference type="GO" id="GO:0005524">
    <property type="term" value="F:ATP binding"/>
    <property type="evidence" value="ECO:0007669"/>
    <property type="project" value="UniProtKB-UniRule"/>
</dbReference>
<dbReference type="HAMAP" id="MF_00109">
    <property type="entry name" value="Shikimate_kinase"/>
    <property type="match status" value="1"/>
</dbReference>
<dbReference type="GO" id="GO:0008652">
    <property type="term" value="P:amino acid biosynthetic process"/>
    <property type="evidence" value="ECO:0007669"/>
    <property type="project" value="UniProtKB-KW"/>
</dbReference>
<dbReference type="GO" id="GO:0005829">
    <property type="term" value="C:cytosol"/>
    <property type="evidence" value="ECO:0007669"/>
    <property type="project" value="TreeGrafter"/>
</dbReference>
<dbReference type="Gene3D" id="3.40.50.300">
    <property type="entry name" value="P-loop containing nucleotide triphosphate hydrolases"/>
    <property type="match status" value="1"/>
</dbReference>
<keyword evidence="6 11" id="KW-0547">Nucleotide-binding</keyword>
<organism evidence="12 13">
    <name type="scientific">Phocicoccus schoeneichii</name>
    <dbReference type="NCBI Taxonomy" id="1812261"/>
    <lineage>
        <taxon>Bacteria</taxon>
        <taxon>Bacillati</taxon>
        <taxon>Bacillota</taxon>
        <taxon>Bacilli</taxon>
        <taxon>Bacillales</taxon>
        <taxon>Salinicoccaceae</taxon>
        <taxon>Phocicoccus</taxon>
    </lineage>
</organism>
<evidence type="ECO:0000313" key="12">
    <source>
        <dbReference type="EMBL" id="CAD2077112.1"/>
    </source>
</evidence>
<evidence type="ECO:0000256" key="4">
    <source>
        <dbReference type="ARBA" id="ARBA00022605"/>
    </source>
</evidence>
<keyword evidence="8 11" id="KW-0067">ATP-binding</keyword>
<evidence type="ECO:0000256" key="2">
    <source>
        <dbReference type="ARBA" id="ARBA00006997"/>
    </source>
</evidence>
<comment type="subunit">
    <text evidence="11">Monomer.</text>
</comment>
<dbReference type="CDD" id="cd00464">
    <property type="entry name" value="SK"/>
    <property type="match status" value="1"/>
</dbReference>
<dbReference type="InterPro" id="IPR027417">
    <property type="entry name" value="P-loop_NTPase"/>
</dbReference>
<dbReference type="GO" id="GO:0009073">
    <property type="term" value="P:aromatic amino acid family biosynthetic process"/>
    <property type="evidence" value="ECO:0007669"/>
    <property type="project" value="UniProtKB-KW"/>
</dbReference>
<dbReference type="GO" id="GO:0009423">
    <property type="term" value="P:chorismate biosynthetic process"/>
    <property type="evidence" value="ECO:0007669"/>
    <property type="project" value="UniProtKB-UniRule"/>
</dbReference>
<dbReference type="SUPFAM" id="SSF52540">
    <property type="entry name" value="P-loop containing nucleoside triphosphate hydrolases"/>
    <property type="match status" value="1"/>
</dbReference>
<dbReference type="UniPathway" id="UPA00053">
    <property type="reaction ID" value="UER00088"/>
</dbReference>
<name>A0A6V7RGS5_9BACL</name>
<dbReference type="GO" id="GO:0000287">
    <property type="term" value="F:magnesium ion binding"/>
    <property type="evidence" value="ECO:0007669"/>
    <property type="project" value="UniProtKB-UniRule"/>
</dbReference>
<evidence type="ECO:0000256" key="1">
    <source>
        <dbReference type="ARBA" id="ARBA00004842"/>
    </source>
</evidence>
<dbReference type="EMBL" id="CAJEWE010000010">
    <property type="protein sequence ID" value="CAD2077112.1"/>
    <property type="molecule type" value="Genomic_DNA"/>
</dbReference>
<dbReference type="Pfam" id="PF01202">
    <property type="entry name" value="SKI"/>
    <property type="match status" value="1"/>
</dbReference>
<comment type="pathway">
    <text evidence="1 11">Metabolic intermediate biosynthesis; chorismate biosynthesis; chorismate from D-erythrose 4-phosphate and phosphoenolpyruvate: step 5/7.</text>
</comment>
<feature type="binding site" evidence="11">
    <location>
        <position position="54"/>
    </location>
    <ligand>
        <name>substrate</name>
    </ligand>
</feature>
<evidence type="ECO:0000256" key="5">
    <source>
        <dbReference type="ARBA" id="ARBA00022679"/>
    </source>
</evidence>
<comment type="similarity">
    <text evidence="2 11">Belongs to the shikimate kinase family.</text>
</comment>
<feature type="binding site" evidence="11">
    <location>
        <begin position="8"/>
        <end position="13"/>
    </location>
    <ligand>
        <name>ATP</name>
        <dbReference type="ChEBI" id="CHEBI:30616"/>
    </ligand>
</feature>
<reference evidence="12 13" key="1">
    <citation type="submission" date="2020-07" db="EMBL/GenBank/DDBJ databases">
        <authorList>
            <person name="Criscuolo A."/>
        </authorList>
    </citation>
    <scope>NUCLEOTIDE SEQUENCE [LARGE SCALE GENOMIC DNA]</scope>
    <source>
        <strain evidence="13">CIP 111030</strain>
    </source>
</reference>
<feature type="binding site" evidence="11">
    <location>
        <position position="75"/>
    </location>
    <ligand>
        <name>substrate</name>
    </ligand>
</feature>
<dbReference type="InterPro" id="IPR023000">
    <property type="entry name" value="Shikimate_kinase_CS"/>
</dbReference>
<dbReference type="RefSeq" id="WP_186087753.1">
    <property type="nucleotide sequence ID" value="NZ_BMDB01000001.1"/>
</dbReference>
<feature type="binding site" evidence="11">
    <location>
        <position position="131"/>
    </location>
    <ligand>
        <name>substrate</name>
    </ligand>
</feature>
<evidence type="ECO:0000313" key="13">
    <source>
        <dbReference type="Proteomes" id="UP000521032"/>
    </source>
</evidence>
<comment type="function">
    <text evidence="11">Catalyzes the specific phosphorylation of the 3-hydroxyl group of shikimic acid using ATP as a cosubstrate.</text>
</comment>
<dbReference type="EC" id="2.7.1.71" evidence="3 11"/>
<comment type="caution">
    <text evidence="11">Lacks conserved residue(s) required for the propagation of feature annotation.</text>
</comment>
<comment type="subcellular location">
    <subcellularLocation>
        <location evidence="11">Cytoplasm</location>
    </subcellularLocation>
</comment>
<dbReference type="InterPro" id="IPR000623">
    <property type="entry name" value="Shikimate_kinase/TSH1"/>
</dbReference>
<keyword evidence="13" id="KW-1185">Reference proteome</keyword>
<proteinExistence type="inferred from homology"/>
<sequence>MILIGFMGSGKTTVGIELAKILDKPFIDLDQQIVLENNMKIPDIFNKFGEAGFRQREYETLKNVIEKDAIISTGGGIITYPDSFDLLKNISKDIFYLEIPFEISFNRIKNDENRPLTKSKKSDLKKIFEHRIPLYKELSDYSINGSESVNEIIHNILMHKK</sequence>
<evidence type="ECO:0000256" key="8">
    <source>
        <dbReference type="ARBA" id="ARBA00022840"/>
    </source>
</evidence>
<comment type="catalytic activity">
    <reaction evidence="10 11">
        <text>shikimate + ATP = 3-phosphoshikimate + ADP + H(+)</text>
        <dbReference type="Rhea" id="RHEA:13121"/>
        <dbReference type="ChEBI" id="CHEBI:15378"/>
        <dbReference type="ChEBI" id="CHEBI:30616"/>
        <dbReference type="ChEBI" id="CHEBI:36208"/>
        <dbReference type="ChEBI" id="CHEBI:145989"/>
        <dbReference type="ChEBI" id="CHEBI:456216"/>
        <dbReference type="EC" id="2.7.1.71"/>
    </reaction>
</comment>
<accession>A0A6V7RGS5</accession>